<evidence type="ECO:0000313" key="1">
    <source>
        <dbReference type="EMBL" id="KAK7083619.1"/>
    </source>
</evidence>
<protein>
    <submittedName>
        <fullName evidence="1">Uncharacterized protein</fullName>
    </submittedName>
</protein>
<accession>A0AAN9AD60</accession>
<keyword evidence="2" id="KW-1185">Reference proteome</keyword>
<sequence>SRFISDSHIALESQYSPGLQSNLECRVIFESAFFSILTFHSGIPIPSGITDHSGIQSLFGISISWLSPDGGTGSLVNPSSLWNDNLFESAFSSILVPSRLEYRFSRESQFSLECQPLRNRIL</sequence>
<gene>
    <name evidence="1" type="ORF">SK128_020589</name>
</gene>
<comment type="caution">
    <text evidence="1">The sequence shown here is derived from an EMBL/GenBank/DDBJ whole genome shotgun (WGS) entry which is preliminary data.</text>
</comment>
<dbReference type="Proteomes" id="UP001381693">
    <property type="component" value="Unassembled WGS sequence"/>
</dbReference>
<dbReference type="AlphaFoldDB" id="A0AAN9AD60"/>
<name>A0AAN9AD60_HALRR</name>
<reference evidence="1 2" key="1">
    <citation type="submission" date="2023-11" db="EMBL/GenBank/DDBJ databases">
        <title>Halocaridina rubra genome assembly.</title>
        <authorList>
            <person name="Smith C."/>
        </authorList>
    </citation>
    <scope>NUCLEOTIDE SEQUENCE [LARGE SCALE GENOMIC DNA]</scope>
    <source>
        <strain evidence="1">EP-1</strain>
        <tissue evidence="1">Whole</tissue>
    </source>
</reference>
<proteinExistence type="predicted"/>
<evidence type="ECO:0000313" key="2">
    <source>
        <dbReference type="Proteomes" id="UP001381693"/>
    </source>
</evidence>
<dbReference type="EMBL" id="JAXCGZ010002739">
    <property type="protein sequence ID" value="KAK7083619.1"/>
    <property type="molecule type" value="Genomic_DNA"/>
</dbReference>
<feature type="non-terminal residue" evidence="1">
    <location>
        <position position="1"/>
    </location>
</feature>
<organism evidence="1 2">
    <name type="scientific">Halocaridina rubra</name>
    <name type="common">Hawaiian red shrimp</name>
    <dbReference type="NCBI Taxonomy" id="373956"/>
    <lineage>
        <taxon>Eukaryota</taxon>
        <taxon>Metazoa</taxon>
        <taxon>Ecdysozoa</taxon>
        <taxon>Arthropoda</taxon>
        <taxon>Crustacea</taxon>
        <taxon>Multicrustacea</taxon>
        <taxon>Malacostraca</taxon>
        <taxon>Eumalacostraca</taxon>
        <taxon>Eucarida</taxon>
        <taxon>Decapoda</taxon>
        <taxon>Pleocyemata</taxon>
        <taxon>Caridea</taxon>
        <taxon>Atyoidea</taxon>
        <taxon>Atyidae</taxon>
        <taxon>Halocaridina</taxon>
    </lineage>
</organism>